<dbReference type="InterPro" id="IPR041682">
    <property type="entry name" value="AAA_14"/>
</dbReference>
<dbReference type="Pfam" id="PF13173">
    <property type="entry name" value="AAA_14"/>
    <property type="match status" value="1"/>
</dbReference>
<dbReference type="PANTHER" id="PTHR42990">
    <property type="entry name" value="ATPASE"/>
    <property type="match status" value="1"/>
</dbReference>
<evidence type="ECO:0000313" key="3">
    <source>
        <dbReference type="Proteomes" id="UP000727490"/>
    </source>
</evidence>
<comment type="caution">
    <text evidence="2">The sequence shown here is derived from an EMBL/GenBank/DDBJ whole genome shotgun (WGS) entry which is preliminary data.</text>
</comment>
<reference evidence="2 3" key="1">
    <citation type="journal article" date="2020" name="Syst. Appl. Microbiol.">
        <title>Arthrospiribacter ruber gen. nov., sp. nov., a novel bacterium isolated from Arthrospira cultures.</title>
        <authorList>
            <person name="Waleron M."/>
            <person name="Misztak A."/>
            <person name="Waleron M.M."/>
            <person name="Furmaniak M."/>
            <person name="Mrozik A."/>
            <person name="Waleron K."/>
        </authorList>
    </citation>
    <scope>NUCLEOTIDE SEQUENCE [LARGE SCALE GENOMIC DNA]</scope>
    <source>
        <strain evidence="2 3">DPMB0001</strain>
    </source>
</reference>
<name>A0A951J080_9BACT</name>
<evidence type="ECO:0000259" key="1">
    <source>
        <dbReference type="Pfam" id="PF13173"/>
    </source>
</evidence>
<dbReference type="PANTHER" id="PTHR42990:SF1">
    <property type="entry name" value="AAA+ ATPASE DOMAIN-CONTAINING PROTEIN"/>
    <property type="match status" value="1"/>
</dbReference>
<sequence length="397" mass="45632">MEALNQKSKLIIGSTNLKTIRNKYEEIDWESRLVGILGARGTGKSTLVLQYLRKTYGLSDQAAYWSLDDIYFGNHTLIETIESFYFSGGRFLVLDEVHKYPTWARELKNAYDFYKKLKIVFTGSSVIDMLRLDVDLSRRAILYNLSGLSFREYLNFTNNLELPLFSLGEILSGHIDLANMVLSKINPLTEFNNYLKFGYYPFFLEGTKTYHLRIEQIIRLIIETELQFIEGMDIHKTKKIHQLLGLIAQSVPFKPNVAKLSEKIGIHRNTLTTYLHYLEKAKIINSLFAKGKSTSILQKPDKIFLENTNISYALAGANLDVGNLRETFFYSQVAEKHQLSLPDKGDFLVDDKYIFEVGGKNKSNFQIKDEQGSYLAIADLQFGTSNRIPLWLFGFVR</sequence>
<proteinExistence type="predicted"/>
<organism evidence="2 3">
    <name type="scientific">Arthrospiribacter ruber</name>
    <dbReference type="NCBI Taxonomy" id="2487934"/>
    <lineage>
        <taxon>Bacteria</taxon>
        <taxon>Pseudomonadati</taxon>
        <taxon>Bacteroidota</taxon>
        <taxon>Cytophagia</taxon>
        <taxon>Cytophagales</taxon>
        <taxon>Cyclobacteriaceae</taxon>
        <taxon>Arthrospiribacter</taxon>
    </lineage>
</organism>
<keyword evidence="3" id="KW-1185">Reference proteome</keyword>
<feature type="domain" description="AAA" evidence="1">
    <location>
        <begin position="32"/>
        <end position="154"/>
    </location>
</feature>
<protein>
    <submittedName>
        <fullName evidence="2">AAA family ATPase</fullName>
    </submittedName>
</protein>
<accession>A0A951J080</accession>
<gene>
    <name evidence="2" type="ORF">EGN73_15095</name>
</gene>
<evidence type="ECO:0000313" key="2">
    <source>
        <dbReference type="EMBL" id="MBW3469126.1"/>
    </source>
</evidence>
<dbReference type="RefSeq" id="WP_219291597.1">
    <property type="nucleotide sequence ID" value="NZ_RPHB01000007.1"/>
</dbReference>
<dbReference type="EMBL" id="RPHB01000007">
    <property type="protein sequence ID" value="MBW3469126.1"/>
    <property type="molecule type" value="Genomic_DNA"/>
</dbReference>
<dbReference type="Proteomes" id="UP000727490">
    <property type="component" value="Unassembled WGS sequence"/>
</dbReference>
<dbReference type="AlphaFoldDB" id="A0A951J080"/>